<protein>
    <submittedName>
        <fullName evidence="2">Uncharacterized protein</fullName>
    </submittedName>
</protein>
<accession>A0A1D2QU61</accession>
<reference evidence="2 3" key="1">
    <citation type="journal article" date="2016" name="Appl. Environ. Microbiol.">
        <title>Lack of Overt Genome Reduction in the Bryostatin-Producing Bryozoan Symbiont "Candidatus Endobugula sertula".</title>
        <authorList>
            <person name="Miller I.J."/>
            <person name="Vanee N."/>
            <person name="Fong S.S."/>
            <person name="Lim-Fong G.E."/>
            <person name="Kwan J.C."/>
        </authorList>
    </citation>
    <scope>NUCLEOTIDE SEQUENCE [LARGE SCALE GENOMIC DNA]</scope>
    <source>
        <strain evidence="2">AB1-4</strain>
    </source>
</reference>
<comment type="caution">
    <text evidence="2">The sequence shown here is derived from an EMBL/GenBank/DDBJ whole genome shotgun (WGS) entry which is preliminary data.</text>
</comment>
<name>A0A1D2QU61_9GAMM</name>
<keyword evidence="1" id="KW-1133">Transmembrane helix</keyword>
<dbReference type="STRING" id="62101.AB835_00215"/>
<keyword evidence="1" id="KW-0472">Membrane</keyword>
<evidence type="ECO:0000313" key="3">
    <source>
        <dbReference type="Proteomes" id="UP000242502"/>
    </source>
</evidence>
<organism evidence="2 3">
    <name type="scientific">Candidatus Endobugula sertula</name>
    <name type="common">Bugula neritina bacterial symbiont</name>
    <dbReference type="NCBI Taxonomy" id="62101"/>
    <lineage>
        <taxon>Bacteria</taxon>
        <taxon>Pseudomonadati</taxon>
        <taxon>Pseudomonadota</taxon>
        <taxon>Gammaproteobacteria</taxon>
        <taxon>Cellvibrionales</taxon>
        <taxon>Cellvibrionaceae</taxon>
        <taxon>Candidatus Endobugula</taxon>
    </lineage>
</organism>
<sequence length="101" mass="11802">MNNDHKQPDGFFYQPNTIRWILRAFYTSCIVLVIVDLVVHRHIITSLEKIPAFYALYGFVACVILVLIASQMRKVLMRDEDYYSRHEETMESQTAEGADDE</sequence>
<feature type="transmembrane region" description="Helical" evidence="1">
    <location>
        <begin position="51"/>
        <end position="69"/>
    </location>
</feature>
<dbReference type="EMBL" id="MDLC01000001">
    <property type="protein sequence ID" value="ODS25127.1"/>
    <property type="molecule type" value="Genomic_DNA"/>
</dbReference>
<gene>
    <name evidence="2" type="ORF">AB835_00215</name>
</gene>
<proteinExistence type="predicted"/>
<evidence type="ECO:0000313" key="2">
    <source>
        <dbReference type="EMBL" id="ODS25127.1"/>
    </source>
</evidence>
<dbReference type="Proteomes" id="UP000242502">
    <property type="component" value="Unassembled WGS sequence"/>
</dbReference>
<feature type="transmembrane region" description="Helical" evidence="1">
    <location>
        <begin position="20"/>
        <end position="39"/>
    </location>
</feature>
<evidence type="ECO:0000256" key="1">
    <source>
        <dbReference type="SAM" id="Phobius"/>
    </source>
</evidence>
<dbReference type="AlphaFoldDB" id="A0A1D2QU61"/>
<keyword evidence="1" id="KW-0812">Transmembrane</keyword>